<reference evidence="2" key="2">
    <citation type="submission" date="2025-09" db="UniProtKB">
        <authorList>
            <consortium name="Ensembl"/>
        </authorList>
    </citation>
    <scope>IDENTIFICATION</scope>
</reference>
<protein>
    <recommendedName>
        <fullName evidence="1">Integrase core domain-containing protein</fullName>
    </recommendedName>
</protein>
<dbReference type="InterPro" id="IPR036397">
    <property type="entry name" value="RNaseH_sf"/>
</dbReference>
<dbReference type="AlphaFoldDB" id="A0A9J8AJE7"/>
<evidence type="ECO:0000313" key="3">
    <source>
        <dbReference type="Proteomes" id="UP001108240"/>
    </source>
</evidence>
<organism evidence="2 3">
    <name type="scientific">Cyprinus carpio carpio</name>
    <dbReference type="NCBI Taxonomy" id="630221"/>
    <lineage>
        <taxon>Eukaryota</taxon>
        <taxon>Metazoa</taxon>
        <taxon>Chordata</taxon>
        <taxon>Craniata</taxon>
        <taxon>Vertebrata</taxon>
        <taxon>Euteleostomi</taxon>
        <taxon>Actinopterygii</taxon>
        <taxon>Neopterygii</taxon>
        <taxon>Teleostei</taxon>
        <taxon>Ostariophysi</taxon>
        <taxon>Cypriniformes</taxon>
        <taxon>Cyprinidae</taxon>
        <taxon>Cyprininae</taxon>
        <taxon>Cyprinus</taxon>
    </lineage>
</organism>
<dbReference type="PANTHER" id="PTHR46791:SF13">
    <property type="entry name" value="CLR5 DOMAIN-CONTAINING PROTEIN"/>
    <property type="match status" value="1"/>
</dbReference>
<dbReference type="Proteomes" id="UP001108240">
    <property type="component" value="Unplaced"/>
</dbReference>
<dbReference type="GO" id="GO:0003676">
    <property type="term" value="F:nucleic acid binding"/>
    <property type="evidence" value="ECO:0007669"/>
    <property type="project" value="InterPro"/>
</dbReference>
<dbReference type="Ensembl" id="ENSCCRT00000148150.1">
    <property type="protein sequence ID" value="ENSCCRP00000144318.1"/>
    <property type="gene ID" value="ENSCCRG00000063632.1"/>
</dbReference>
<accession>A0A9J8AJE7</accession>
<dbReference type="InterPro" id="IPR012337">
    <property type="entry name" value="RNaseH-like_sf"/>
</dbReference>
<dbReference type="Pfam" id="PF24764">
    <property type="entry name" value="rva_4"/>
    <property type="match status" value="1"/>
</dbReference>
<proteinExistence type="predicted"/>
<dbReference type="Gene3D" id="3.30.420.10">
    <property type="entry name" value="Ribonuclease H-like superfamily/Ribonuclease H"/>
    <property type="match status" value="1"/>
</dbReference>
<evidence type="ECO:0000313" key="2">
    <source>
        <dbReference type="Ensembl" id="ENSCCRP00000144318.1"/>
    </source>
</evidence>
<keyword evidence="3" id="KW-1185">Reference proteome</keyword>
<dbReference type="GeneTree" id="ENSGT01060000248575"/>
<evidence type="ECO:0000259" key="1">
    <source>
        <dbReference type="Pfam" id="PF24764"/>
    </source>
</evidence>
<reference evidence="2" key="1">
    <citation type="submission" date="2025-08" db="UniProtKB">
        <authorList>
            <consortium name="Ensembl"/>
        </authorList>
    </citation>
    <scope>IDENTIFICATION</scope>
</reference>
<feature type="domain" description="Integrase core" evidence="1">
    <location>
        <begin position="117"/>
        <end position="297"/>
    </location>
</feature>
<dbReference type="SUPFAM" id="SSF53098">
    <property type="entry name" value="Ribonuclease H-like"/>
    <property type="match status" value="1"/>
</dbReference>
<dbReference type="OMA" id="WNCHRIA"/>
<dbReference type="PANTHER" id="PTHR46791">
    <property type="entry name" value="EXPRESSED PROTEIN"/>
    <property type="match status" value="1"/>
</dbReference>
<dbReference type="InterPro" id="IPR058913">
    <property type="entry name" value="Integrase_dom_put"/>
</dbReference>
<name>A0A9J8AJE7_CYPCA</name>
<sequence>MDFKQIEQYFRRGLTNREILTLLKEVHGVKFSNRTLERLLSKHQLWRRKNKTDEADVAAFFQQQLQTSGQSHGYRWMHQKCWLNGIITDRETVQLILRLLDGEGVDLRSRNRLRRRVYFSRGPNYVWHIDGYDKLKPYGIGISGCIDGFSRKMMWLEAYRTNSDPRVIAGYFMTAVIEAEGCPNMVRLDLGTENVNVAEMQKFLHHGTHPDSACVSFGPSTSNQRIERWWLTLRSQCIQFWMNLFDNMKEDGHYADTFLDKCLIQFCFQNLIQEELDQVTSSWNNHRIRPIHNSRSPNGRPDIMHAVPQLYGARDYLHPVVPQEVEVCLEECVFKDYPCDKDVFDACVHLITEHNLDMPKDGYSTVDFYIKLRELINNELSATD</sequence>